<dbReference type="SUPFAM" id="SSF48256">
    <property type="entry name" value="Citrate synthase"/>
    <property type="match status" value="1"/>
</dbReference>
<keyword evidence="12" id="KW-1185">Reference proteome</keyword>
<sequence length="382" mass="42207">MSEPAVPFKPKKSVALSGTAAGNTALCTVGRSGNDLHYRGYDILDLATSSEFEEIAYLLVHGKLPNAAELRGYKAKLKSLRGLPAAVKAALEELPPSAHPMDVMRTGVSVLGCVQPEKDDHNHPGARDIADKLMACLGSMLLYWYHWSHNGRVIDVETDDDSIGGHFLHLLHGEKPRDSWVRAMHTSLILYAEHEFNASTFTGRVIAGTGSDMYSCIAGAIGALRGPKHGGANEVAFEVQKRYETADEAEADIKARVERKEVVIGFGHPVYTVSDPRNQVIKQVARELSAEEQSMKMYDIAERLETVMWDIKKMFPNLDWFSAVSYHMMGVPTAMFTPLFVIARTSGWSAHVIEQRIDGKIIRPSANYTGPEDQAFVPIEKR</sequence>
<dbReference type="STRING" id="344882.ABB29_13995"/>
<evidence type="ECO:0000256" key="7">
    <source>
        <dbReference type="ARBA" id="ARBA00049288"/>
    </source>
</evidence>
<dbReference type="InterPro" id="IPR002020">
    <property type="entry name" value="Citrate_synthase"/>
</dbReference>
<dbReference type="PRINTS" id="PR00143">
    <property type="entry name" value="CITRTSNTHASE"/>
</dbReference>
<dbReference type="PANTHER" id="PTHR11739">
    <property type="entry name" value="CITRATE SYNTHASE"/>
    <property type="match status" value="1"/>
</dbReference>
<dbReference type="InterPro" id="IPR011278">
    <property type="entry name" value="2-MeCitrate/Citrate_synth_II"/>
</dbReference>
<evidence type="ECO:0000256" key="1">
    <source>
        <dbReference type="ARBA" id="ARBA00004751"/>
    </source>
</evidence>
<comment type="similarity">
    <text evidence="3 8 10">Belongs to the citrate synthase family.</text>
</comment>
<evidence type="ECO:0000256" key="4">
    <source>
        <dbReference type="ARBA" id="ARBA00022532"/>
    </source>
</evidence>
<keyword evidence="11" id="KW-0012">Acyltransferase</keyword>
<dbReference type="NCBIfam" id="NF009006">
    <property type="entry name" value="PRK12351.1"/>
    <property type="match status" value="1"/>
</dbReference>
<dbReference type="PATRIC" id="fig|344882.3.peg.1183"/>
<accession>A0A0R0CFT8</accession>
<dbReference type="PIRSF" id="PIRSF001369">
    <property type="entry name" value="Citrate_synth"/>
    <property type="match status" value="1"/>
</dbReference>
<dbReference type="GO" id="GO:0006099">
    <property type="term" value="P:tricarboxylic acid cycle"/>
    <property type="evidence" value="ECO:0007669"/>
    <property type="project" value="UniProtKB-UniPathway"/>
</dbReference>
<dbReference type="PANTHER" id="PTHR11739:SF25">
    <property type="entry name" value="CITRATE SYNTHASE-RELATED PROTEIN DDB_G0287281"/>
    <property type="match status" value="1"/>
</dbReference>
<proteinExistence type="inferred from homology"/>
<comment type="catalytic activity">
    <reaction evidence="7">
        <text>oxaloacetate + acetyl-CoA + H2O = citrate + CoA + H(+)</text>
        <dbReference type="Rhea" id="RHEA:16845"/>
        <dbReference type="ChEBI" id="CHEBI:15377"/>
        <dbReference type="ChEBI" id="CHEBI:15378"/>
        <dbReference type="ChEBI" id="CHEBI:16452"/>
        <dbReference type="ChEBI" id="CHEBI:16947"/>
        <dbReference type="ChEBI" id="CHEBI:57287"/>
        <dbReference type="ChEBI" id="CHEBI:57288"/>
        <dbReference type="EC" id="2.3.3.16"/>
    </reaction>
</comment>
<dbReference type="GO" id="GO:0036440">
    <property type="term" value="F:citrate synthase activity"/>
    <property type="evidence" value="ECO:0007669"/>
    <property type="project" value="UniProtKB-EC"/>
</dbReference>
<dbReference type="RefSeq" id="WP_057660135.1">
    <property type="nucleotide sequence ID" value="NZ_LDJL01000016.1"/>
</dbReference>
<feature type="active site" evidence="9">
    <location>
        <position position="268"/>
    </location>
</feature>
<dbReference type="InterPro" id="IPR019810">
    <property type="entry name" value="Citrate_synthase_AS"/>
</dbReference>
<evidence type="ECO:0000256" key="10">
    <source>
        <dbReference type="RuleBase" id="RU003406"/>
    </source>
</evidence>
<comment type="catalytic activity">
    <reaction evidence="6">
        <text>propanoyl-CoA + oxaloacetate + H2O = (2S,3S)-2-methylcitrate + CoA + H(+)</text>
        <dbReference type="Rhea" id="RHEA:23780"/>
        <dbReference type="ChEBI" id="CHEBI:15377"/>
        <dbReference type="ChEBI" id="CHEBI:15378"/>
        <dbReference type="ChEBI" id="CHEBI:16452"/>
        <dbReference type="ChEBI" id="CHEBI:57287"/>
        <dbReference type="ChEBI" id="CHEBI:57392"/>
        <dbReference type="ChEBI" id="CHEBI:58853"/>
        <dbReference type="EC" id="2.3.3.5"/>
    </reaction>
</comment>
<dbReference type="OrthoDB" id="9800864at2"/>
<organism evidence="11 12">
    <name type="scientific">Pseudoxanthomonas dokdonensis</name>
    <dbReference type="NCBI Taxonomy" id="344882"/>
    <lineage>
        <taxon>Bacteria</taxon>
        <taxon>Pseudomonadati</taxon>
        <taxon>Pseudomonadota</taxon>
        <taxon>Gammaproteobacteria</taxon>
        <taxon>Lysobacterales</taxon>
        <taxon>Lysobacteraceae</taxon>
        <taxon>Pseudoxanthomonas</taxon>
    </lineage>
</organism>
<dbReference type="FunFam" id="1.10.580.10:FF:000004">
    <property type="entry name" value="Citrate synthase"/>
    <property type="match status" value="1"/>
</dbReference>
<dbReference type="InterPro" id="IPR036969">
    <property type="entry name" value="Citrate_synthase_sf"/>
</dbReference>
<reference evidence="11 12" key="1">
    <citation type="submission" date="2015-05" db="EMBL/GenBank/DDBJ databases">
        <title>Genome sequencing and analysis of members of genus Stenotrophomonas.</title>
        <authorList>
            <person name="Patil P.P."/>
            <person name="Midha S."/>
            <person name="Patil P.B."/>
        </authorList>
    </citation>
    <scope>NUCLEOTIDE SEQUENCE [LARGE SCALE GENOMIC DNA]</scope>
    <source>
        <strain evidence="11 12">DSM 21858</strain>
    </source>
</reference>
<dbReference type="Pfam" id="PF00285">
    <property type="entry name" value="Citrate_synt"/>
    <property type="match status" value="1"/>
</dbReference>
<dbReference type="Gene3D" id="1.10.230.10">
    <property type="entry name" value="Cytochrome P450-Terp, domain 2"/>
    <property type="match status" value="1"/>
</dbReference>
<keyword evidence="5 8" id="KW-0808">Transferase</keyword>
<dbReference type="InterPro" id="IPR016143">
    <property type="entry name" value="Citrate_synth-like_sm_a-sub"/>
</dbReference>
<dbReference type="UniPathway" id="UPA00223">
    <property type="reaction ID" value="UER00717"/>
</dbReference>
<dbReference type="InterPro" id="IPR024176">
    <property type="entry name" value="Citrate_synthase_bac-typ"/>
</dbReference>
<comment type="pathway">
    <text evidence="1">Carbohydrate metabolism; tricarboxylic acid cycle; isocitrate from oxaloacetate: step 1/2.</text>
</comment>
<gene>
    <name evidence="11" type="ORF">ABB29_13995</name>
</gene>
<evidence type="ECO:0000256" key="6">
    <source>
        <dbReference type="ARBA" id="ARBA00049052"/>
    </source>
</evidence>
<dbReference type="FunFam" id="1.10.230.10:FF:000003">
    <property type="entry name" value="Citrate synthase"/>
    <property type="match status" value="1"/>
</dbReference>
<dbReference type="NCBIfam" id="TIGR01800">
    <property type="entry name" value="cit_synth_II"/>
    <property type="match status" value="1"/>
</dbReference>
<comment type="caution">
    <text evidence="11">The sequence shown here is derived from an EMBL/GenBank/DDBJ whole genome shotgun (WGS) entry which is preliminary data.</text>
</comment>
<evidence type="ECO:0000256" key="3">
    <source>
        <dbReference type="ARBA" id="ARBA00010566"/>
    </source>
</evidence>
<evidence type="ECO:0000256" key="8">
    <source>
        <dbReference type="PIRNR" id="PIRNR001369"/>
    </source>
</evidence>
<evidence type="ECO:0000256" key="2">
    <source>
        <dbReference type="ARBA" id="ARBA00005026"/>
    </source>
</evidence>
<dbReference type="InterPro" id="IPR016142">
    <property type="entry name" value="Citrate_synth-like_lrg_a-sub"/>
</dbReference>
<evidence type="ECO:0000256" key="5">
    <source>
        <dbReference type="ARBA" id="ARBA00022679"/>
    </source>
</evidence>
<dbReference type="GO" id="GO:0050440">
    <property type="term" value="F:2-methylcitrate synthase activity"/>
    <property type="evidence" value="ECO:0007669"/>
    <property type="project" value="UniProtKB-EC"/>
</dbReference>
<dbReference type="CDD" id="cd06117">
    <property type="entry name" value="Ec2MCS_like_1"/>
    <property type="match status" value="1"/>
</dbReference>
<protein>
    <recommendedName>
        <fullName evidence="8">Citrate synthase</fullName>
    </recommendedName>
</protein>
<feature type="active site" evidence="9">
    <location>
        <position position="319"/>
    </location>
</feature>
<evidence type="ECO:0000313" key="12">
    <source>
        <dbReference type="Proteomes" id="UP000052052"/>
    </source>
</evidence>
<evidence type="ECO:0000256" key="9">
    <source>
        <dbReference type="PIRSR" id="PIRSR001369-1"/>
    </source>
</evidence>
<comment type="pathway">
    <text evidence="2">Organic acid metabolism; propanoate degradation.</text>
</comment>
<dbReference type="GO" id="GO:0005975">
    <property type="term" value="P:carbohydrate metabolic process"/>
    <property type="evidence" value="ECO:0007669"/>
    <property type="project" value="TreeGrafter"/>
</dbReference>
<dbReference type="Gene3D" id="1.10.580.10">
    <property type="entry name" value="Citrate Synthase, domain 1"/>
    <property type="match status" value="1"/>
</dbReference>
<keyword evidence="4" id="KW-0816">Tricarboxylic acid cycle</keyword>
<dbReference type="EMBL" id="LDJL01000016">
    <property type="protein sequence ID" value="KRG68155.1"/>
    <property type="molecule type" value="Genomic_DNA"/>
</dbReference>
<dbReference type="AlphaFoldDB" id="A0A0R0CFT8"/>
<evidence type="ECO:0000313" key="11">
    <source>
        <dbReference type="EMBL" id="KRG68155.1"/>
    </source>
</evidence>
<dbReference type="Proteomes" id="UP000052052">
    <property type="component" value="Unassembled WGS sequence"/>
</dbReference>
<dbReference type="GO" id="GO:0019679">
    <property type="term" value="P:propionate metabolic process, methylcitrate cycle"/>
    <property type="evidence" value="ECO:0007669"/>
    <property type="project" value="TreeGrafter"/>
</dbReference>
<dbReference type="GO" id="GO:0005737">
    <property type="term" value="C:cytoplasm"/>
    <property type="evidence" value="ECO:0007669"/>
    <property type="project" value="InterPro"/>
</dbReference>
<dbReference type="PROSITE" id="PS00480">
    <property type="entry name" value="CITRATE_SYNTHASE"/>
    <property type="match status" value="1"/>
</dbReference>
<name>A0A0R0CFT8_9GAMM</name>